<dbReference type="STRING" id="762051.LKI_00470"/>
<dbReference type="EMBL" id="CP001758">
    <property type="protein sequence ID" value="ADG39637.1"/>
    <property type="molecule type" value="Genomic_DNA"/>
</dbReference>
<protein>
    <submittedName>
        <fullName evidence="1">Uncharacterized protein</fullName>
    </submittedName>
</protein>
<gene>
    <name evidence="1" type="ordered locus">LKI_00470</name>
</gene>
<accession>D5T038</accession>
<dbReference type="PATRIC" id="fig|762051.18.peg.95"/>
<evidence type="ECO:0000313" key="2">
    <source>
        <dbReference type="Proteomes" id="UP000002362"/>
    </source>
</evidence>
<dbReference type="HOGENOM" id="CLU_3365677_0_0_9"/>
<dbReference type="Proteomes" id="UP000002362">
    <property type="component" value="Chromosome"/>
</dbReference>
<sequence>MTQVQSKWISRVHSILYVLLNQGVESVHFYKIERV</sequence>
<organism evidence="1 2">
    <name type="scientific">Leuconostoc kimchii (strain IMSNU 11154 / KCTC 2386 / IH25)</name>
    <dbReference type="NCBI Taxonomy" id="762051"/>
    <lineage>
        <taxon>Bacteria</taxon>
        <taxon>Bacillati</taxon>
        <taxon>Bacillota</taxon>
        <taxon>Bacilli</taxon>
        <taxon>Lactobacillales</taxon>
        <taxon>Lactobacillaceae</taxon>
        <taxon>Leuconostoc</taxon>
    </lineage>
</organism>
<dbReference type="AlphaFoldDB" id="D5T038"/>
<reference evidence="1 2" key="1">
    <citation type="journal article" date="2010" name="J. Bacteriol.">
        <title>Complete genome sequence analysis of Leuconostoc kimchii IMSNU 11154.</title>
        <authorList>
            <person name="Oh H.M."/>
            <person name="Cho Y.J."/>
            <person name="Kim B.K."/>
            <person name="Roe J.H."/>
            <person name="Kang S.O."/>
            <person name="Nahm B.H."/>
            <person name="Jeong G."/>
            <person name="Han H.U."/>
            <person name="Chun J."/>
        </authorList>
    </citation>
    <scope>NUCLEOTIDE SEQUENCE [LARGE SCALE GENOMIC DNA]</scope>
    <source>
        <strain evidence="2">IMSNU 11154 / KCTC 2386 / IH25</strain>
    </source>
</reference>
<proteinExistence type="predicted"/>
<evidence type="ECO:0000313" key="1">
    <source>
        <dbReference type="EMBL" id="ADG39637.1"/>
    </source>
</evidence>
<dbReference type="KEGG" id="lki:LKI_00470"/>
<name>D5T038_LEUKI</name>